<feature type="domain" description="DUF7918" evidence="2">
    <location>
        <begin position="34"/>
        <end position="178"/>
    </location>
</feature>
<sequence length="288" mass="32056">MACISSLEQEVKSNRRPQLATRWYRDCEWGTPNRLDSVACLVHLDGVYATGAVADINDAPCAIANRTENVAGRFYKRTMNFAELVTDDTPVKHIKPESVANLGEVKVECTWFRKAGPPIPVGAAPSWQSAVGDSLPEKALKGRAVSHTTKYISPCTSFQKGVKPFATYIFKYRSKRTLYLPASFNAMLIDILGDLQIEGVLPRTPSPLPLEERGPDSLTAEEARELVRQMRATQKDNVQVKREKRERSGTALNDDDEDDARASSESRGRKRQRRSTDSAIDVVDLTDD</sequence>
<organism evidence="3 4">
    <name type="scientific">Elasticomyces elasticus</name>
    <dbReference type="NCBI Taxonomy" id="574655"/>
    <lineage>
        <taxon>Eukaryota</taxon>
        <taxon>Fungi</taxon>
        <taxon>Dikarya</taxon>
        <taxon>Ascomycota</taxon>
        <taxon>Pezizomycotina</taxon>
        <taxon>Dothideomycetes</taxon>
        <taxon>Dothideomycetidae</taxon>
        <taxon>Mycosphaerellales</taxon>
        <taxon>Teratosphaeriaceae</taxon>
        <taxon>Elasticomyces</taxon>
    </lineage>
</organism>
<dbReference type="EMBL" id="JAVRQU010000012">
    <property type="protein sequence ID" value="KAK5696687.1"/>
    <property type="molecule type" value="Genomic_DNA"/>
</dbReference>
<comment type="caution">
    <text evidence="3">The sequence shown here is derived from an EMBL/GenBank/DDBJ whole genome shotgun (WGS) entry which is preliminary data.</text>
</comment>
<evidence type="ECO:0000259" key="2">
    <source>
        <dbReference type="Pfam" id="PF25534"/>
    </source>
</evidence>
<feature type="compositionally biased region" description="Basic and acidic residues" evidence="1">
    <location>
        <begin position="238"/>
        <end position="248"/>
    </location>
</feature>
<dbReference type="Pfam" id="PF25534">
    <property type="entry name" value="DUF7918"/>
    <property type="match status" value="1"/>
</dbReference>
<protein>
    <recommendedName>
        <fullName evidence="2">DUF7918 domain-containing protein</fullName>
    </recommendedName>
</protein>
<dbReference type="InterPro" id="IPR057678">
    <property type="entry name" value="DUF7918"/>
</dbReference>
<gene>
    <name evidence="3" type="ORF">LTR97_007991</name>
</gene>
<dbReference type="PANTHER" id="PTHR36223">
    <property type="entry name" value="BETA-LACTAMASE-TYPE TRANSPEPTIDASE FOLD DOMAIN CONTAINING PROTEIN"/>
    <property type="match status" value="1"/>
</dbReference>
<dbReference type="PANTHER" id="PTHR36223:SF1">
    <property type="entry name" value="TRANSCRIPTION ELONGATION FACTOR EAF N-TERMINAL DOMAIN-CONTAINING PROTEIN"/>
    <property type="match status" value="1"/>
</dbReference>
<feature type="region of interest" description="Disordered" evidence="1">
    <location>
        <begin position="231"/>
        <end position="288"/>
    </location>
</feature>
<evidence type="ECO:0000313" key="4">
    <source>
        <dbReference type="Proteomes" id="UP001310594"/>
    </source>
</evidence>
<evidence type="ECO:0000256" key="1">
    <source>
        <dbReference type="SAM" id="MobiDB-lite"/>
    </source>
</evidence>
<dbReference type="Proteomes" id="UP001310594">
    <property type="component" value="Unassembled WGS sequence"/>
</dbReference>
<proteinExistence type="predicted"/>
<name>A0AAN7W4D7_9PEZI</name>
<accession>A0AAN7W4D7</accession>
<evidence type="ECO:0000313" key="3">
    <source>
        <dbReference type="EMBL" id="KAK5696687.1"/>
    </source>
</evidence>
<dbReference type="AlphaFoldDB" id="A0AAN7W4D7"/>
<reference evidence="3" key="1">
    <citation type="submission" date="2023-08" db="EMBL/GenBank/DDBJ databases">
        <title>Black Yeasts Isolated from many extreme environments.</title>
        <authorList>
            <person name="Coleine C."/>
            <person name="Stajich J.E."/>
            <person name="Selbmann L."/>
        </authorList>
    </citation>
    <scope>NUCLEOTIDE SEQUENCE</scope>
    <source>
        <strain evidence="3">CCFEE 5810</strain>
    </source>
</reference>